<proteinExistence type="predicted"/>
<dbReference type="AlphaFoldDB" id="A0AAV5SHC1"/>
<dbReference type="EMBL" id="BTSX01000001">
    <property type="protein sequence ID" value="GMS79449.1"/>
    <property type="molecule type" value="Genomic_DNA"/>
</dbReference>
<sequence>KLKLTATEPVCHVFAECGARTLEWYITNDEIIQVRNGPGRRSLLCNKGQFSVRKIPPSVVIFDDILREVTRNAVCVNHAFVPSGKIFYFRNEEINVDRKLVPHAGIEPATFCLLDRRSATEPMRRLSRPTKL</sequence>
<feature type="non-terminal residue" evidence="1">
    <location>
        <position position="132"/>
    </location>
</feature>
<comment type="caution">
    <text evidence="1">The sequence shown here is derived from an EMBL/GenBank/DDBJ whole genome shotgun (WGS) entry which is preliminary data.</text>
</comment>
<feature type="non-terminal residue" evidence="1">
    <location>
        <position position="1"/>
    </location>
</feature>
<protein>
    <submittedName>
        <fullName evidence="1">Uncharacterized protein</fullName>
    </submittedName>
</protein>
<accession>A0AAV5SHC1</accession>
<gene>
    <name evidence="1" type="ORF">PENTCL1PPCAC_1624</name>
</gene>
<dbReference type="Proteomes" id="UP001432027">
    <property type="component" value="Unassembled WGS sequence"/>
</dbReference>
<evidence type="ECO:0000313" key="1">
    <source>
        <dbReference type="EMBL" id="GMS79449.1"/>
    </source>
</evidence>
<keyword evidence="2" id="KW-1185">Reference proteome</keyword>
<organism evidence="1 2">
    <name type="scientific">Pristionchus entomophagus</name>
    <dbReference type="NCBI Taxonomy" id="358040"/>
    <lineage>
        <taxon>Eukaryota</taxon>
        <taxon>Metazoa</taxon>
        <taxon>Ecdysozoa</taxon>
        <taxon>Nematoda</taxon>
        <taxon>Chromadorea</taxon>
        <taxon>Rhabditida</taxon>
        <taxon>Rhabditina</taxon>
        <taxon>Diplogasteromorpha</taxon>
        <taxon>Diplogasteroidea</taxon>
        <taxon>Neodiplogasteridae</taxon>
        <taxon>Pristionchus</taxon>
    </lineage>
</organism>
<evidence type="ECO:0000313" key="2">
    <source>
        <dbReference type="Proteomes" id="UP001432027"/>
    </source>
</evidence>
<reference evidence="1" key="1">
    <citation type="submission" date="2023-10" db="EMBL/GenBank/DDBJ databases">
        <title>Genome assembly of Pristionchus species.</title>
        <authorList>
            <person name="Yoshida K."/>
            <person name="Sommer R.J."/>
        </authorList>
    </citation>
    <scope>NUCLEOTIDE SEQUENCE</scope>
    <source>
        <strain evidence="1">RS0144</strain>
    </source>
</reference>
<name>A0AAV5SHC1_9BILA</name>